<keyword evidence="2" id="KW-1185">Reference proteome</keyword>
<evidence type="ECO:0000313" key="2">
    <source>
        <dbReference type="Proteomes" id="UP000626092"/>
    </source>
</evidence>
<dbReference type="AlphaFoldDB" id="A0A834GZY3"/>
<dbReference type="OrthoDB" id="1808357at2759"/>
<reference evidence="1" key="1">
    <citation type="submission" date="2019-11" db="EMBL/GenBank/DDBJ databases">
        <authorList>
            <person name="Liu Y."/>
            <person name="Hou J."/>
            <person name="Li T.-Q."/>
            <person name="Guan C.-H."/>
            <person name="Wu X."/>
            <person name="Wu H.-Z."/>
            <person name="Ling F."/>
            <person name="Zhang R."/>
            <person name="Shi X.-G."/>
            <person name="Ren J.-P."/>
            <person name="Chen E.-F."/>
            <person name="Sun J.-M."/>
        </authorList>
    </citation>
    <scope>NUCLEOTIDE SEQUENCE</scope>
    <source>
        <strain evidence="1">Adult_tree_wgs_1</strain>
        <tissue evidence="1">Leaves</tissue>
    </source>
</reference>
<sequence length="253" mass="27408">MFLRGDRPVSIEDSASSLEMTIALAQGLLLPPDMAKEKESTLDRIERTAISHSIRSIQKVVEACARAKHGDAEAAHLTAKNASLLAENNRLSEENFKLRDTTTQMGQQLEIEQGKRKDVKADFAKAMEELGKAEGNVRIFEKNMSKADNNGFDEAFRQFELQVLGVVRKIWACWAHCLGRVGMAEHSPLSAQNQISEGMDLTITKIGISDDEARPSAFAALPLTSAVSGHQEAGCSSTAAAMANLSAPPELAT</sequence>
<name>A0A834GZY3_RHOSS</name>
<accession>A0A834GZY3</accession>
<gene>
    <name evidence="1" type="ORF">RHSIM_Rhsim05G0106000</name>
</gene>
<dbReference type="EMBL" id="WJXA01000005">
    <property type="protein sequence ID" value="KAF7142787.1"/>
    <property type="molecule type" value="Genomic_DNA"/>
</dbReference>
<protein>
    <submittedName>
        <fullName evidence="1">Uncharacterized protein</fullName>
    </submittedName>
</protein>
<comment type="caution">
    <text evidence="1">The sequence shown here is derived from an EMBL/GenBank/DDBJ whole genome shotgun (WGS) entry which is preliminary data.</text>
</comment>
<proteinExistence type="predicted"/>
<dbReference type="Proteomes" id="UP000626092">
    <property type="component" value="Unassembled WGS sequence"/>
</dbReference>
<organism evidence="1 2">
    <name type="scientific">Rhododendron simsii</name>
    <name type="common">Sims's rhododendron</name>
    <dbReference type="NCBI Taxonomy" id="118357"/>
    <lineage>
        <taxon>Eukaryota</taxon>
        <taxon>Viridiplantae</taxon>
        <taxon>Streptophyta</taxon>
        <taxon>Embryophyta</taxon>
        <taxon>Tracheophyta</taxon>
        <taxon>Spermatophyta</taxon>
        <taxon>Magnoliopsida</taxon>
        <taxon>eudicotyledons</taxon>
        <taxon>Gunneridae</taxon>
        <taxon>Pentapetalae</taxon>
        <taxon>asterids</taxon>
        <taxon>Ericales</taxon>
        <taxon>Ericaceae</taxon>
        <taxon>Ericoideae</taxon>
        <taxon>Rhodoreae</taxon>
        <taxon>Rhododendron</taxon>
    </lineage>
</organism>
<evidence type="ECO:0000313" key="1">
    <source>
        <dbReference type="EMBL" id="KAF7142787.1"/>
    </source>
</evidence>